<feature type="region of interest" description="Disordered" evidence="7">
    <location>
        <begin position="1"/>
        <end position="444"/>
    </location>
</feature>
<feature type="compositionally biased region" description="Basic and acidic residues" evidence="7">
    <location>
        <begin position="523"/>
        <end position="534"/>
    </location>
</feature>
<evidence type="ECO:0000259" key="8">
    <source>
        <dbReference type="PROSITE" id="PS50114"/>
    </source>
</evidence>
<proteinExistence type="predicted"/>
<organism evidence="9 10">
    <name type="scientific">Schizophyllum amplum</name>
    <dbReference type="NCBI Taxonomy" id="97359"/>
    <lineage>
        <taxon>Eukaryota</taxon>
        <taxon>Fungi</taxon>
        <taxon>Dikarya</taxon>
        <taxon>Basidiomycota</taxon>
        <taxon>Agaricomycotina</taxon>
        <taxon>Agaricomycetes</taxon>
        <taxon>Agaricomycetidae</taxon>
        <taxon>Agaricales</taxon>
        <taxon>Schizophyllaceae</taxon>
        <taxon>Schizophyllum</taxon>
    </lineage>
</organism>
<feature type="compositionally biased region" description="Polar residues" evidence="7">
    <location>
        <begin position="54"/>
        <end position="68"/>
    </location>
</feature>
<dbReference type="OrthoDB" id="2162994at2759"/>
<dbReference type="GO" id="GO:0006355">
    <property type="term" value="P:regulation of DNA-templated transcription"/>
    <property type="evidence" value="ECO:0007669"/>
    <property type="project" value="InterPro"/>
</dbReference>
<dbReference type="Gene3D" id="3.30.50.10">
    <property type="entry name" value="Erythroid Transcription Factor GATA-1, subunit A"/>
    <property type="match status" value="1"/>
</dbReference>
<dbReference type="AlphaFoldDB" id="A0A550CHQ0"/>
<feature type="compositionally biased region" description="Low complexity" evidence="7">
    <location>
        <begin position="101"/>
        <end position="110"/>
    </location>
</feature>
<dbReference type="GO" id="GO:0008270">
    <property type="term" value="F:zinc ion binding"/>
    <property type="evidence" value="ECO:0007669"/>
    <property type="project" value="UniProtKB-KW"/>
</dbReference>
<feature type="compositionally biased region" description="Low complexity" evidence="7">
    <location>
        <begin position="294"/>
        <end position="315"/>
    </location>
</feature>
<feature type="compositionally biased region" description="Polar residues" evidence="7">
    <location>
        <begin position="761"/>
        <end position="771"/>
    </location>
</feature>
<dbReference type="Pfam" id="PF00320">
    <property type="entry name" value="GATA"/>
    <property type="match status" value="1"/>
</dbReference>
<evidence type="ECO:0000256" key="5">
    <source>
        <dbReference type="ARBA" id="ARBA00023163"/>
    </source>
</evidence>
<keyword evidence="2 6" id="KW-0863">Zinc-finger</keyword>
<comment type="caution">
    <text evidence="9">The sequence shown here is derived from an EMBL/GenBank/DDBJ whole genome shotgun (WGS) entry which is preliminary data.</text>
</comment>
<dbReference type="PROSITE" id="PS50114">
    <property type="entry name" value="GATA_ZN_FINGER_2"/>
    <property type="match status" value="1"/>
</dbReference>
<reference evidence="9 10" key="1">
    <citation type="journal article" date="2019" name="New Phytol.">
        <title>Comparative genomics reveals unique wood-decay strategies and fruiting body development in the Schizophyllaceae.</title>
        <authorList>
            <person name="Almasi E."/>
            <person name="Sahu N."/>
            <person name="Krizsan K."/>
            <person name="Balint B."/>
            <person name="Kovacs G.M."/>
            <person name="Kiss B."/>
            <person name="Cseklye J."/>
            <person name="Drula E."/>
            <person name="Henrissat B."/>
            <person name="Nagy I."/>
            <person name="Chovatia M."/>
            <person name="Adam C."/>
            <person name="LaButti K."/>
            <person name="Lipzen A."/>
            <person name="Riley R."/>
            <person name="Grigoriev I.V."/>
            <person name="Nagy L.G."/>
        </authorList>
    </citation>
    <scope>NUCLEOTIDE SEQUENCE [LARGE SCALE GENOMIC DNA]</scope>
    <source>
        <strain evidence="9 10">NL-1724</strain>
    </source>
</reference>
<feature type="region of interest" description="Disordered" evidence="7">
    <location>
        <begin position="574"/>
        <end position="601"/>
    </location>
</feature>
<evidence type="ECO:0000256" key="7">
    <source>
        <dbReference type="SAM" id="MobiDB-lite"/>
    </source>
</evidence>
<feature type="compositionally biased region" description="Low complexity" evidence="7">
    <location>
        <begin position="727"/>
        <end position="746"/>
    </location>
</feature>
<feature type="compositionally biased region" description="Polar residues" evidence="7">
    <location>
        <begin position="198"/>
        <end position="210"/>
    </location>
</feature>
<feature type="compositionally biased region" description="Pro residues" evidence="7">
    <location>
        <begin position="388"/>
        <end position="403"/>
    </location>
</feature>
<feature type="compositionally biased region" description="Low complexity" evidence="7">
    <location>
        <begin position="144"/>
        <end position="161"/>
    </location>
</feature>
<feature type="domain" description="GATA-type" evidence="8">
    <location>
        <begin position="594"/>
        <end position="629"/>
    </location>
</feature>
<evidence type="ECO:0000256" key="6">
    <source>
        <dbReference type="PROSITE-ProRule" id="PRU00094"/>
    </source>
</evidence>
<feature type="compositionally biased region" description="Pro residues" evidence="7">
    <location>
        <begin position="177"/>
        <end position="189"/>
    </location>
</feature>
<dbReference type="CDD" id="cd00202">
    <property type="entry name" value="ZnF_GATA"/>
    <property type="match status" value="1"/>
</dbReference>
<feature type="region of interest" description="Disordered" evidence="7">
    <location>
        <begin position="518"/>
        <end position="559"/>
    </location>
</feature>
<dbReference type="SMART" id="SM00401">
    <property type="entry name" value="ZnF_GATA"/>
    <property type="match status" value="1"/>
</dbReference>
<gene>
    <name evidence="9" type="ORF">BD626DRAFT_491468</name>
</gene>
<keyword evidence="4" id="KW-0805">Transcription regulation</keyword>
<dbReference type="SUPFAM" id="SSF57716">
    <property type="entry name" value="Glucocorticoid receptor-like (DNA-binding domain)"/>
    <property type="match status" value="1"/>
</dbReference>
<feature type="compositionally biased region" description="Basic and acidic residues" evidence="7">
    <location>
        <begin position="243"/>
        <end position="254"/>
    </location>
</feature>
<dbReference type="EMBL" id="VDMD01000007">
    <property type="protein sequence ID" value="TRM64328.1"/>
    <property type="molecule type" value="Genomic_DNA"/>
</dbReference>
<accession>A0A550CHQ0</accession>
<keyword evidence="3" id="KW-0862">Zinc</keyword>
<dbReference type="InterPro" id="IPR000679">
    <property type="entry name" value="Znf_GATA"/>
</dbReference>
<evidence type="ECO:0000256" key="1">
    <source>
        <dbReference type="ARBA" id="ARBA00022723"/>
    </source>
</evidence>
<feature type="region of interest" description="Disordered" evidence="7">
    <location>
        <begin position="658"/>
        <end position="791"/>
    </location>
</feature>
<feature type="compositionally biased region" description="Basic and acidic residues" evidence="7">
    <location>
        <begin position="674"/>
        <end position="687"/>
    </location>
</feature>
<name>A0A550CHQ0_9AGAR</name>
<evidence type="ECO:0000313" key="10">
    <source>
        <dbReference type="Proteomes" id="UP000320762"/>
    </source>
</evidence>
<evidence type="ECO:0000256" key="4">
    <source>
        <dbReference type="ARBA" id="ARBA00023015"/>
    </source>
</evidence>
<feature type="compositionally biased region" description="Pro residues" evidence="7">
    <location>
        <begin position="316"/>
        <end position="336"/>
    </location>
</feature>
<keyword evidence="5" id="KW-0804">Transcription</keyword>
<dbReference type="InterPro" id="IPR013088">
    <property type="entry name" value="Znf_NHR/GATA"/>
</dbReference>
<evidence type="ECO:0000313" key="9">
    <source>
        <dbReference type="EMBL" id="TRM64328.1"/>
    </source>
</evidence>
<dbReference type="PROSITE" id="PS00344">
    <property type="entry name" value="GATA_ZN_FINGER_1"/>
    <property type="match status" value="1"/>
</dbReference>
<evidence type="ECO:0000256" key="2">
    <source>
        <dbReference type="ARBA" id="ARBA00022771"/>
    </source>
</evidence>
<protein>
    <recommendedName>
        <fullName evidence="8">GATA-type domain-containing protein</fullName>
    </recommendedName>
</protein>
<keyword evidence="10" id="KW-1185">Reference proteome</keyword>
<keyword evidence="1" id="KW-0479">Metal-binding</keyword>
<sequence length="791" mass="85475">MSASYHYTTRYTAPSPQPRGDGPTRLPSLRDLDFGRRRASSPVPSPVQPPNERLSWTNKPSVPNSWSTPAPPTHQAHYSPPPDVTHPDTHYTSRHSNSYVPSTPSTSSQRSPPPPPSTSMPARQEHPQYSYPPPSRPRQRDARPPSATYTSSYSYSPYASSQPPPPQHASYRSAPPAQAPPPPPPPPQAPSATHHTPSSAHGQESQSVSTHAHSHPYSPAQPPSHAPPSHAPPSSSSSHSNGYHHEQYPHRSEWPAHASPAPQHHYRTSVSSAHGPPPPAAPSAHEAWDRPSAHQHAPAAAPPAAHYSSHASRQHAPPPPPPSHQMRGPPPPPPSLVPASHHPHPSQPPADPRPYAAHPPQGGPVFAAPPAHVSQAHPPSHDHAHAPPHLPPPASHPPAPAGPPAVSSYGGQPPYTTRAASPMTGVQPDPYYRGAEARASPAPSPHDAILRQLIDHCTILYQFATRFSQLQSTLPYMKPGPDELSQMNHRAMEVVRLLGDLRNMSLTDADRAKIDQVAAMPPTEEHRVPKRPWEDMESDGGQDELNGTDSATEDSRTMAEKDMETIRIKRASTTAGAAANTVMPKSKYRKRSRASPPGKCHSCNIRETPEWRRGPDGARTLCNACGLHYAKLMRKRSKMSNGEAPHIDMETLRASARAADISDKFNRPKTASRQAREEKEKEAEALKHHQTSFQVPLSALALPPPPPLTVPGESRGNERVVPPPPSSSSHQGSPPHVRASPAISRMQPPPPPSLQSSWASMTPSPRTSSATRELRYVDSGPPPAYVRSVAK</sequence>
<dbReference type="PANTHER" id="PTHR47172:SF24">
    <property type="entry name" value="GATA ZINC FINGER DOMAIN-CONTAINING PROTEIN 14-RELATED"/>
    <property type="match status" value="1"/>
</dbReference>
<dbReference type="PANTHER" id="PTHR47172">
    <property type="entry name" value="OS01G0976800 PROTEIN"/>
    <property type="match status" value="1"/>
</dbReference>
<feature type="compositionally biased region" description="Pro residues" evidence="7">
    <location>
        <begin position="219"/>
        <end position="231"/>
    </location>
</feature>
<dbReference type="GO" id="GO:0043565">
    <property type="term" value="F:sequence-specific DNA binding"/>
    <property type="evidence" value="ECO:0007669"/>
    <property type="project" value="InterPro"/>
</dbReference>
<dbReference type="Proteomes" id="UP000320762">
    <property type="component" value="Unassembled WGS sequence"/>
</dbReference>
<evidence type="ECO:0000256" key="3">
    <source>
        <dbReference type="ARBA" id="ARBA00022833"/>
    </source>
</evidence>
<feature type="compositionally biased region" description="Polar residues" evidence="7">
    <location>
        <begin position="1"/>
        <end position="14"/>
    </location>
</feature>
<dbReference type="STRING" id="97359.A0A550CHQ0"/>